<evidence type="ECO:0000313" key="3">
    <source>
        <dbReference type="Proteomes" id="UP000193200"/>
    </source>
</evidence>
<dbReference type="InterPro" id="IPR032635">
    <property type="entry name" value="Anti_2"/>
</dbReference>
<dbReference type="PROSITE" id="PS51257">
    <property type="entry name" value="PROKAR_LIPOPROTEIN"/>
    <property type="match status" value="1"/>
</dbReference>
<proteinExistence type="predicted"/>
<evidence type="ECO:0000313" key="2">
    <source>
        <dbReference type="EMBL" id="SLN29757.1"/>
    </source>
</evidence>
<accession>A0A1Y5S1W2</accession>
<dbReference type="Proteomes" id="UP000193200">
    <property type="component" value="Unassembled WGS sequence"/>
</dbReference>
<protein>
    <recommendedName>
        <fullName evidence="1">Surface antigen domain-containing protein</fullName>
    </recommendedName>
</protein>
<keyword evidence="3" id="KW-1185">Reference proteome</keyword>
<dbReference type="Pfam" id="PF16998">
    <property type="entry name" value="17kDa_Anti_2"/>
    <property type="match status" value="1"/>
</dbReference>
<dbReference type="AlphaFoldDB" id="A0A1Y5S1W2"/>
<dbReference type="OrthoDB" id="5402098at2"/>
<feature type="domain" description="Surface antigen" evidence="1">
    <location>
        <begin position="47"/>
        <end position="128"/>
    </location>
</feature>
<dbReference type="EMBL" id="FWFR01000001">
    <property type="protein sequence ID" value="SLN29757.1"/>
    <property type="molecule type" value="Genomic_DNA"/>
</dbReference>
<organism evidence="2 3">
    <name type="scientific">Oceanibacterium hippocampi</name>
    <dbReference type="NCBI Taxonomy" id="745714"/>
    <lineage>
        <taxon>Bacteria</taxon>
        <taxon>Pseudomonadati</taxon>
        <taxon>Pseudomonadota</taxon>
        <taxon>Alphaproteobacteria</taxon>
        <taxon>Sneathiellales</taxon>
        <taxon>Sneathiellaceae</taxon>
        <taxon>Oceanibacterium</taxon>
    </lineage>
</organism>
<sequence length="131" mass="14546">MKNLALRPVRPGLFWFVLLLGGCAAGEETRTAPSPAPPAGFYVALDQTDRVLARDNLQTALETRLSGVSMPWVNPASGNAGVVTPVRTFRVGNKYYCREFREQVIVGGEPSERRRTACRNEAGKWRLRAER</sequence>
<evidence type="ECO:0000259" key="1">
    <source>
        <dbReference type="Pfam" id="PF16998"/>
    </source>
</evidence>
<reference evidence="2 3" key="1">
    <citation type="submission" date="2017-03" db="EMBL/GenBank/DDBJ databases">
        <authorList>
            <person name="Afonso C.L."/>
            <person name="Miller P.J."/>
            <person name="Scott M.A."/>
            <person name="Spackman E."/>
            <person name="Goraichik I."/>
            <person name="Dimitrov K.M."/>
            <person name="Suarez D.L."/>
            <person name="Swayne D.E."/>
        </authorList>
    </citation>
    <scope>NUCLEOTIDE SEQUENCE [LARGE SCALE GENOMIC DNA]</scope>
    <source>
        <strain evidence="2 3">CECT 7691</strain>
    </source>
</reference>
<dbReference type="InParanoid" id="A0A1Y5S1W2"/>
<gene>
    <name evidence="2" type="ORF">OCH7691_01034</name>
</gene>
<name>A0A1Y5S1W2_9PROT</name>
<dbReference type="RefSeq" id="WP_085882301.1">
    <property type="nucleotide sequence ID" value="NZ_FWFR01000001.1"/>
</dbReference>